<sequence>MSNQKESSNSSPSGSGSHKLQFDDLIQMLKKSFIDETKELRDEVMEWKVKCKELEKQNSILDYRVKGSNNKIVELEKKIEELEEQKNSSLRKYYDLKKEYEDLTQFKASITNMVSPTKEKPKAPIVTGSSSYASSISSIATNLSNKFSSPEIRKTSTAMIGSTEFSSLSSDSILETPHQQKEYVPVLTTSQQRSRYGSDSPIVIHSNSYQRDQPYRSRSATLSTQRKRSSILKDSSSLSKEKNVKFSPNTKGSDDSNQNNSSFVAPPTPHSSFGVQYSKRGHSMKSSESTDVSRSNNERIISTPSRRVYSEKAETNLDTSSRRQTSIDLDNLNDETADGGAQELYLKVKKALTPEEFKAFSTNIRKLNMGEQSITTTLVNLREVIGEDRQNLYSQLKRAISSGEM</sequence>
<reference evidence="4 5" key="1">
    <citation type="journal article" date="2019" name="Sci. Rep.">
        <title>Nanopore sequencing improves the draft genome of the human pathogenic amoeba Naegleria fowleri.</title>
        <authorList>
            <person name="Liechti N."/>
            <person name="Schurch N."/>
            <person name="Bruggmann R."/>
            <person name="Wittwer M."/>
        </authorList>
    </citation>
    <scope>NUCLEOTIDE SEQUENCE [LARGE SCALE GENOMIC DNA]</scope>
    <source>
        <strain evidence="4 5">ATCC 30894</strain>
    </source>
</reference>
<feature type="compositionally biased region" description="Polar residues" evidence="2">
    <location>
        <begin position="284"/>
        <end position="304"/>
    </location>
</feature>
<dbReference type="AlphaFoldDB" id="A0A6A5CDF8"/>
<feature type="compositionally biased region" description="Polar residues" evidence="2">
    <location>
        <begin position="187"/>
        <end position="197"/>
    </location>
</feature>
<name>A0A6A5CDF8_NAEFO</name>
<feature type="domain" description="At4g15545-like C-terminal" evidence="3">
    <location>
        <begin position="341"/>
        <end position="401"/>
    </location>
</feature>
<evidence type="ECO:0000259" key="3">
    <source>
        <dbReference type="Pfam" id="PF25972"/>
    </source>
</evidence>
<feature type="compositionally biased region" description="Polar residues" evidence="2">
    <location>
        <begin position="246"/>
        <end position="263"/>
    </location>
</feature>
<evidence type="ECO:0000256" key="2">
    <source>
        <dbReference type="SAM" id="MobiDB-lite"/>
    </source>
</evidence>
<dbReference type="OrthoDB" id="10260410at2759"/>
<evidence type="ECO:0000313" key="5">
    <source>
        <dbReference type="Proteomes" id="UP000444721"/>
    </source>
</evidence>
<evidence type="ECO:0000256" key="1">
    <source>
        <dbReference type="SAM" id="Coils"/>
    </source>
</evidence>
<feature type="region of interest" description="Disordered" evidence="2">
    <location>
        <begin position="182"/>
        <end position="304"/>
    </location>
</feature>
<feature type="coiled-coil region" evidence="1">
    <location>
        <begin position="37"/>
        <end position="99"/>
    </location>
</feature>
<feature type="compositionally biased region" description="Polar residues" evidence="2">
    <location>
        <begin position="205"/>
        <end position="224"/>
    </location>
</feature>
<evidence type="ECO:0000313" key="4">
    <source>
        <dbReference type="EMBL" id="KAF0983385.1"/>
    </source>
</evidence>
<protein>
    <recommendedName>
        <fullName evidence="3">At4g15545-like C-terminal domain-containing protein</fullName>
    </recommendedName>
</protein>
<dbReference type="GeneID" id="68117665"/>
<dbReference type="InterPro" id="IPR058935">
    <property type="entry name" value="At4g15545-like_C"/>
</dbReference>
<dbReference type="VEuPathDB" id="AmoebaDB:NfTy_012260"/>
<keyword evidence="1" id="KW-0175">Coiled coil</keyword>
<keyword evidence="5" id="KW-1185">Reference proteome</keyword>
<dbReference type="Proteomes" id="UP000444721">
    <property type="component" value="Unassembled WGS sequence"/>
</dbReference>
<dbReference type="RefSeq" id="XP_044568098.1">
    <property type="nucleotide sequence ID" value="XM_044700750.1"/>
</dbReference>
<organism evidence="4 5">
    <name type="scientific">Naegleria fowleri</name>
    <name type="common">Brain eating amoeba</name>
    <dbReference type="NCBI Taxonomy" id="5763"/>
    <lineage>
        <taxon>Eukaryota</taxon>
        <taxon>Discoba</taxon>
        <taxon>Heterolobosea</taxon>
        <taxon>Tetramitia</taxon>
        <taxon>Eutetramitia</taxon>
        <taxon>Vahlkampfiidae</taxon>
        <taxon>Naegleria</taxon>
    </lineage>
</organism>
<gene>
    <name evidence="4" type="ORF">FDP41_010450</name>
</gene>
<accession>A0A6A5CDF8</accession>
<comment type="caution">
    <text evidence="4">The sequence shown here is derived from an EMBL/GenBank/DDBJ whole genome shotgun (WGS) entry which is preliminary data.</text>
</comment>
<dbReference type="Gene3D" id="1.20.1160.20">
    <property type="match status" value="1"/>
</dbReference>
<dbReference type="VEuPathDB" id="AmoebaDB:FDP41_010450"/>
<dbReference type="EMBL" id="VFQX01000006">
    <property type="protein sequence ID" value="KAF0983385.1"/>
    <property type="molecule type" value="Genomic_DNA"/>
</dbReference>
<dbReference type="OMA" id="PHQQKEY"/>
<proteinExistence type="predicted"/>
<dbReference type="Pfam" id="PF25972">
    <property type="entry name" value="At4g15545_C"/>
    <property type="match status" value="1"/>
</dbReference>